<dbReference type="RefSeq" id="WP_110200661.1">
    <property type="nucleotide sequence ID" value="NZ_QICH01000001.1"/>
</dbReference>
<dbReference type="Pfam" id="PF04828">
    <property type="entry name" value="GFA"/>
    <property type="match status" value="1"/>
</dbReference>
<dbReference type="GO" id="GO:0046872">
    <property type="term" value="F:metal ion binding"/>
    <property type="evidence" value="ECO:0007669"/>
    <property type="project" value="UniProtKB-KW"/>
</dbReference>
<gene>
    <name evidence="6" type="ORF">DL796_00055</name>
</gene>
<evidence type="ECO:0000256" key="2">
    <source>
        <dbReference type="ARBA" id="ARBA00022723"/>
    </source>
</evidence>
<keyword evidence="2" id="KW-0479">Metal-binding</keyword>
<dbReference type="InterPro" id="IPR011057">
    <property type="entry name" value="Mss4-like_sf"/>
</dbReference>
<reference evidence="6 7" key="1">
    <citation type="submission" date="2018-05" db="EMBL/GenBank/DDBJ databases">
        <title>Kangiella spongicola genome sequence.</title>
        <authorList>
            <person name="Maclea K.S."/>
            <person name="Goen A.E."/>
            <person name="Kelley C."/>
            <person name="Underriner A."/>
            <person name="Silverwood T."/>
            <person name="Trachtenberg A.M."/>
        </authorList>
    </citation>
    <scope>NUCLEOTIDE SEQUENCE [LARGE SCALE GENOMIC DNA]</scope>
    <source>
        <strain evidence="6 7">ATCC BAA-2076</strain>
    </source>
</reference>
<dbReference type="SUPFAM" id="SSF51316">
    <property type="entry name" value="Mss4-like"/>
    <property type="match status" value="1"/>
</dbReference>
<name>A0A318D6R4_9GAMM</name>
<keyword evidence="3" id="KW-0862">Zinc</keyword>
<feature type="domain" description="CENP-V/GFA" evidence="5">
    <location>
        <begin position="6"/>
        <end position="119"/>
    </location>
</feature>
<evidence type="ECO:0000256" key="3">
    <source>
        <dbReference type="ARBA" id="ARBA00022833"/>
    </source>
</evidence>
<evidence type="ECO:0000259" key="5">
    <source>
        <dbReference type="PROSITE" id="PS51891"/>
    </source>
</evidence>
<comment type="caution">
    <text evidence="6">The sequence shown here is derived from an EMBL/GenBank/DDBJ whole genome shotgun (WGS) entry which is preliminary data.</text>
</comment>
<evidence type="ECO:0000313" key="6">
    <source>
        <dbReference type="EMBL" id="PXF63585.1"/>
    </source>
</evidence>
<dbReference type="EMBL" id="QICH01000001">
    <property type="protein sequence ID" value="PXF63585.1"/>
    <property type="molecule type" value="Genomic_DNA"/>
</dbReference>
<dbReference type="PANTHER" id="PTHR33337:SF40">
    <property type="entry name" value="CENP-V_GFA DOMAIN-CONTAINING PROTEIN-RELATED"/>
    <property type="match status" value="1"/>
</dbReference>
<dbReference type="InterPro" id="IPR006913">
    <property type="entry name" value="CENP-V/GFA"/>
</dbReference>
<keyword evidence="4" id="KW-0456">Lyase</keyword>
<protein>
    <submittedName>
        <fullName evidence="6">Aldehyde-activating protein</fullName>
    </submittedName>
</protein>
<proteinExistence type="inferred from homology"/>
<dbReference type="PANTHER" id="PTHR33337">
    <property type="entry name" value="GFA DOMAIN-CONTAINING PROTEIN"/>
    <property type="match status" value="1"/>
</dbReference>
<dbReference type="AlphaFoldDB" id="A0A318D6R4"/>
<dbReference type="GO" id="GO:0016846">
    <property type="term" value="F:carbon-sulfur lyase activity"/>
    <property type="evidence" value="ECO:0007669"/>
    <property type="project" value="InterPro"/>
</dbReference>
<comment type="similarity">
    <text evidence="1">Belongs to the Gfa family.</text>
</comment>
<accession>A0A318D6R4</accession>
<dbReference type="Gene3D" id="3.90.1590.10">
    <property type="entry name" value="glutathione-dependent formaldehyde- activating enzyme (gfa)"/>
    <property type="match status" value="1"/>
</dbReference>
<evidence type="ECO:0000313" key="7">
    <source>
        <dbReference type="Proteomes" id="UP000247689"/>
    </source>
</evidence>
<sequence>METKTLNAKCLCQKVSVIATDVKAHVDSCHCSMCRKWSGGPLLALDCGTQVEFDGQQHISTFSSSDWAERGFCNNCGTHLFYRLKEANQYIMPAGLFDNLEDAEFTTQIFIDEKPRYYDFANQTKMMTGEEVFAVFNDEA</sequence>
<keyword evidence="7" id="KW-1185">Reference proteome</keyword>
<dbReference type="PROSITE" id="PS51891">
    <property type="entry name" value="CENP_V_GFA"/>
    <property type="match status" value="1"/>
</dbReference>
<evidence type="ECO:0000256" key="4">
    <source>
        <dbReference type="ARBA" id="ARBA00023239"/>
    </source>
</evidence>
<dbReference type="OrthoDB" id="4188830at2"/>
<organism evidence="6 7">
    <name type="scientific">Kangiella spongicola</name>
    <dbReference type="NCBI Taxonomy" id="796379"/>
    <lineage>
        <taxon>Bacteria</taxon>
        <taxon>Pseudomonadati</taxon>
        <taxon>Pseudomonadota</taxon>
        <taxon>Gammaproteobacteria</taxon>
        <taxon>Kangiellales</taxon>
        <taxon>Kangiellaceae</taxon>
        <taxon>Kangiella</taxon>
    </lineage>
</organism>
<evidence type="ECO:0000256" key="1">
    <source>
        <dbReference type="ARBA" id="ARBA00005495"/>
    </source>
</evidence>
<dbReference type="Proteomes" id="UP000247689">
    <property type="component" value="Unassembled WGS sequence"/>
</dbReference>